<name>A0ABN6ZR99_9CREN</name>
<gene>
    <name evidence="2" type="ORF">PABY_04870</name>
</gene>
<evidence type="ECO:0000256" key="1">
    <source>
        <dbReference type="SAM" id="MobiDB-lite"/>
    </source>
</evidence>
<reference evidence="2 3" key="1">
    <citation type="submission" date="2023-09" db="EMBL/GenBank/DDBJ databases">
        <title>Pyrofollis japonicus gen. nov. sp. nov., a novel member of the family Pyrodictiaceae isolated from the Iheya North hydrothermal field.</title>
        <authorList>
            <person name="Miyazaki U."/>
            <person name="Sanari M."/>
            <person name="Tame A."/>
            <person name="Kitajima M."/>
            <person name="Okamoto A."/>
            <person name="Sawayama S."/>
            <person name="Miyazaki J."/>
            <person name="Takai K."/>
            <person name="Nakagawa S."/>
        </authorList>
    </citation>
    <scope>NUCLEOTIDE SEQUENCE [LARGE SCALE GENOMIC DNA]</scope>
    <source>
        <strain evidence="2 3">AV2</strain>
    </source>
</reference>
<proteinExistence type="predicted"/>
<dbReference type="EMBL" id="AP028907">
    <property type="protein sequence ID" value="BES80920.1"/>
    <property type="molecule type" value="Genomic_DNA"/>
</dbReference>
<feature type="compositionally biased region" description="Basic and acidic residues" evidence="1">
    <location>
        <begin position="1"/>
        <end position="10"/>
    </location>
</feature>
<evidence type="ECO:0000313" key="3">
    <source>
        <dbReference type="Proteomes" id="UP001341135"/>
    </source>
</evidence>
<sequence>MNQSTREKAPAKACRNAGQDPANTRHDFYVLLYGIKFNTFMYGAGSLTTPQGAEPPGFYLLGHPLPQQG</sequence>
<accession>A0ABN6ZR99</accession>
<protein>
    <submittedName>
        <fullName evidence="2">Uncharacterized protein</fullName>
    </submittedName>
</protein>
<feature type="region of interest" description="Disordered" evidence="1">
    <location>
        <begin position="1"/>
        <end position="22"/>
    </location>
</feature>
<dbReference type="Proteomes" id="UP001341135">
    <property type="component" value="Chromosome"/>
</dbReference>
<keyword evidence="3" id="KW-1185">Reference proteome</keyword>
<organism evidence="2 3">
    <name type="scientific">Pyrodictium abyssi</name>
    <dbReference type="NCBI Taxonomy" id="54256"/>
    <lineage>
        <taxon>Archaea</taxon>
        <taxon>Thermoproteota</taxon>
        <taxon>Thermoprotei</taxon>
        <taxon>Desulfurococcales</taxon>
        <taxon>Pyrodictiaceae</taxon>
        <taxon>Pyrodictium</taxon>
    </lineage>
</organism>
<evidence type="ECO:0000313" key="2">
    <source>
        <dbReference type="EMBL" id="BES80920.1"/>
    </source>
</evidence>